<gene>
    <name evidence="2" type="ORF">CJ030_MR7G017742</name>
</gene>
<name>A0A6A1V5T9_9ROSI</name>
<dbReference type="OrthoDB" id="1897593at2759"/>
<accession>A0A6A1V5T9</accession>
<evidence type="ECO:0000313" key="2">
    <source>
        <dbReference type="EMBL" id="KAB1207755.1"/>
    </source>
</evidence>
<reference evidence="2 3" key="1">
    <citation type="journal article" date="2019" name="Plant Biotechnol. J.">
        <title>The red bayberry genome and genetic basis of sex determination.</title>
        <authorList>
            <person name="Jia H.M."/>
            <person name="Jia H.J."/>
            <person name="Cai Q.L."/>
            <person name="Wang Y."/>
            <person name="Zhao H.B."/>
            <person name="Yang W.F."/>
            <person name="Wang G.Y."/>
            <person name="Li Y.H."/>
            <person name="Zhan D.L."/>
            <person name="Shen Y.T."/>
            <person name="Niu Q.F."/>
            <person name="Chang L."/>
            <person name="Qiu J."/>
            <person name="Zhao L."/>
            <person name="Xie H.B."/>
            <person name="Fu W.Y."/>
            <person name="Jin J."/>
            <person name="Li X.W."/>
            <person name="Jiao Y."/>
            <person name="Zhou C.C."/>
            <person name="Tu T."/>
            <person name="Chai C.Y."/>
            <person name="Gao J.L."/>
            <person name="Fan L.J."/>
            <person name="van de Weg E."/>
            <person name="Wang J.Y."/>
            <person name="Gao Z.S."/>
        </authorList>
    </citation>
    <scope>NUCLEOTIDE SEQUENCE [LARGE SCALE GENOMIC DNA]</scope>
    <source>
        <tissue evidence="2">Leaves</tissue>
    </source>
</reference>
<dbReference type="AlphaFoldDB" id="A0A6A1V5T9"/>
<evidence type="ECO:0000256" key="1">
    <source>
        <dbReference type="SAM" id="Coils"/>
    </source>
</evidence>
<dbReference type="PANTHER" id="PTHR38378">
    <property type="entry name" value="MYOSIN HEAVY CHAIN-LIKE PROTEIN"/>
    <property type="match status" value="1"/>
</dbReference>
<keyword evidence="3" id="KW-1185">Reference proteome</keyword>
<keyword evidence="1" id="KW-0175">Coiled coil</keyword>
<comment type="caution">
    <text evidence="2">The sequence shown here is derived from an EMBL/GenBank/DDBJ whole genome shotgun (WGS) entry which is preliminary data.</text>
</comment>
<dbReference type="Proteomes" id="UP000516437">
    <property type="component" value="Chromosome 7"/>
</dbReference>
<feature type="coiled-coil region" evidence="1">
    <location>
        <begin position="124"/>
        <end position="158"/>
    </location>
</feature>
<dbReference type="EMBL" id="RXIC02000025">
    <property type="protein sequence ID" value="KAB1207755.1"/>
    <property type="molecule type" value="Genomic_DNA"/>
</dbReference>
<feature type="coiled-coil region" evidence="1">
    <location>
        <begin position="186"/>
        <end position="220"/>
    </location>
</feature>
<organism evidence="2 3">
    <name type="scientific">Morella rubra</name>
    <name type="common">Chinese bayberry</name>
    <dbReference type="NCBI Taxonomy" id="262757"/>
    <lineage>
        <taxon>Eukaryota</taxon>
        <taxon>Viridiplantae</taxon>
        <taxon>Streptophyta</taxon>
        <taxon>Embryophyta</taxon>
        <taxon>Tracheophyta</taxon>
        <taxon>Spermatophyta</taxon>
        <taxon>Magnoliopsida</taxon>
        <taxon>eudicotyledons</taxon>
        <taxon>Gunneridae</taxon>
        <taxon>Pentapetalae</taxon>
        <taxon>rosids</taxon>
        <taxon>fabids</taxon>
        <taxon>Fagales</taxon>
        <taxon>Myricaceae</taxon>
        <taxon>Morella</taxon>
    </lineage>
</organism>
<protein>
    <submittedName>
        <fullName evidence="2">Uncharacterized protein</fullName>
    </submittedName>
</protein>
<evidence type="ECO:0000313" key="3">
    <source>
        <dbReference type="Proteomes" id="UP000516437"/>
    </source>
</evidence>
<dbReference type="PANTHER" id="PTHR38378:SF3">
    <property type="entry name" value="MYOSIN HEAVY CHAIN-LIKE PROTEIN"/>
    <property type="match status" value="1"/>
</dbReference>
<sequence>MYDVLGIITNVKLLLKLIQDHNEARTKDNDDRKVQRVAGMFKIIDDVKSRIEKSQSHGTKKELRRCNTDLRRNVPRENNPDEPLIDEKEIGLRKELNASLAARKSLEMLYSSLGKEREIMASELSRKVQELSGMEELINDLKAQNEMLRAKVQTCAEEHKEKKCGKGELLGNAGLQERNRALSEQLLKSLDGYRSLKRKLKEAKQEKTDILATMEELRTEVRAGLARIRSFRQRMVSADEQPGDSEEEISALERMFEGFNMKISKYEIKAAESSVLA</sequence>
<proteinExistence type="predicted"/>